<gene>
    <name evidence="1" type="ORF">ERS852574_00777</name>
</gene>
<dbReference type="AlphaFoldDB" id="A0A173RPS5"/>
<evidence type="ECO:0000313" key="2">
    <source>
        <dbReference type="Proteomes" id="UP000095727"/>
    </source>
</evidence>
<proteinExistence type="predicted"/>
<reference evidence="1 2" key="1">
    <citation type="submission" date="2015-09" db="EMBL/GenBank/DDBJ databases">
        <authorList>
            <consortium name="Pathogen Informatics"/>
        </authorList>
    </citation>
    <scope>NUCLEOTIDE SEQUENCE [LARGE SCALE GENOMIC DNA]</scope>
    <source>
        <strain evidence="1 2">2789STDY5834962</strain>
    </source>
</reference>
<dbReference type="Proteomes" id="UP000095727">
    <property type="component" value="Unassembled WGS sequence"/>
</dbReference>
<sequence>METKKVAKEYLQKDILRTIFQMRKRQEDDKQIKRIIVLDYDLTEYHWKTNIKKLQEEGFLETDSDAKIPALTESGTEYARQLQRAAEGWNQFLQMSGVDEKTADRDGRLMACEVSDPDKIDNLWKFINEGGRSSIPKSVDCHTLWKKLKPGKYQMWYSFYTTEIGKERKAAIEDMRFERDGWLHIEPWEIWLELTEHPENEDDRTIWYQNMHGIWKKEEVNDHSIKIPATAFHIEYEQQWLGEIHFTCNMGFVAEKKKGSKKKTICLLDGSLLQKIPDIV</sequence>
<organism evidence="1 2">
    <name type="scientific">Coprococcus comes</name>
    <dbReference type="NCBI Taxonomy" id="410072"/>
    <lineage>
        <taxon>Bacteria</taxon>
        <taxon>Bacillati</taxon>
        <taxon>Bacillota</taxon>
        <taxon>Clostridia</taxon>
        <taxon>Lachnospirales</taxon>
        <taxon>Lachnospiraceae</taxon>
        <taxon>Coprococcus</taxon>
    </lineage>
</organism>
<dbReference type="EMBL" id="CYXR01000004">
    <property type="protein sequence ID" value="CUM79921.1"/>
    <property type="molecule type" value="Genomic_DNA"/>
</dbReference>
<dbReference type="Gene3D" id="1.10.10.10">
    <property type="entry name" value="Winged helix-like DNA-binding domain superfamily/Winged helix DNA-binding domain"/>
    <property type="match status" value="1"/>
</dbReference>
<dbReference type="RefSeq" id="WP_055155852.1">
    <property type="nucleotide sequence ID" value="NZ_CYXR01000004.1"/>
</dbReference>
<name>A0A173RPS5_9FIRM</name>
<protein>
    <submittedName>
        <fullName evidence="1">Uncharacterized protein</fullName>
    </submittedName>
</protein>
<dbReference type="InterPro" id="IPR036388">
    <property type="entry name" value="WH-like_DNA-bd_sf"/>
</dbReference>
<accession>A0A173RPS5</accession>
<evidence type="ECO:0000313" key="1">
    <source>
        <dbReference type="EMBL" id="CUM79921.1"/>
    </source>
</evidence>